<organism evidence="7 8">
    <name type="scientific">Limnochorda pilosa</name>
    <dbReference type="NCBI Taxonomy" id="1555112"/>
    <lineage>
        <taxon>Bacteria</taxon>
        <taxon>Bacillati</taxon>
        <taxon>Bacillota</taxon>
        <taxon>Limnochordia</taxon>
        <taxon>Limnochordales</taxon>
        <taxon>Limnochordaceae</taxon>
        <taxon>Limnochorda</taxon>
    </lineage>
</organism>
<evidence type="ECO:0000259" key="6">
    <source>
        <dbReference type="PROSITE" id="PS51352"/>
    </source>
</evidence>
<dbReference type="Proteomes" id="UP000065807">
    <property type="component" value="Chromosome"/>
</dbReference>
<keyword evidence="3" id="KW-0560">Oxidoreductase</keyword>
<keyword evidence="1" id="KW-0575">Peroxidase</keyword>
<dbReference type="EMBL" id="AP014924">
    <property type="protein sequence ID" value="BAS26590.1"/>
    <property type="molecule type" value="Genomic_DNA"/>
</dbReference>
<feature type="domain" description="Thioredoxin" evidence="6">
    <location>
        <begin position="1"/>
        <end position="153"/>
    </location>
</feature>
<evidence type="ECO:0000256" key="3">
    <source>
        <dbReference type="ARBA" id="ARBA00023002"/>
    </source>
</evidence>
<dbReference type="Gene3D" id="3.40.30.10">
    <property type="entry name" value="Glutaredoxin"/>
    <property type="match status" value="1"/>
</dbReference>
<dbReference type="InterPro" id="IPR000866">
    <property type="entry name" value="AhpC/TSA"/>
</dbReference>
<dbReference type="InterPro" id="IPR024706">
    <property type="entry name" value="Peroxiredoxin_AhpC-typ"/>
</dbReference>
<keyword evidence="4" id="KW-0676">Redox-active center</keyword>
<evidence type="ECO:0000313" key="8">
    <source>
        <dbReference type="Proteomes" id="UP000065807"/>
    </source>
</evidence>
<dbReference type="Pfam" id="PF00578">
    <property type="entry name" value="AhpC-TSA"/>
    <property type="match status" value="1"/>
</dbReference>
<reference evidence="8" key="2">
    <citation type="journal article" date="2016" name="Int. J. Syst. Evol. Microbiol.">
        <title>Complete genome sequence and cell structure of Limnochorda pilosa, a Gram-negative spore-former within the phylum Firmicutes.</title>
        <authorList>
            <person name="Watanabe M."/>
            <person name="Kojima H."/>
            <person name="Fukui M."/>
        </authorList>
    </citation>
    <scope>NUCLEOTIDE SEQUENCE [LARGE SCALE GENOMIC DNA]</scope>
    <source>
        <strain evidence="8">HC45</strain>
    </source>
</reference>
<dbReference type="GO" id="GO:0004601">
    <property type="term" value="F:peroxidase activity"/>
    <property type="evidence" value="ECO:0007669"/>
    <property type="project" value="UniProtKB-KW"/>
</dbReference>
<evidence type="ECO:0000256" key="1">
    <source>
        <dbReference type="ARBA" id="ARBA00022559"/>
    </source>
</evidence>
<protein>
    <submittedName>
        <fullName evidence="7">Peroxiredoxin</fullName>
    </submittedName>
</protein>
<evidence type="ECO:0000256" key="5">
    <source>
        <dbReference type="PIRSR" id="PIRSR000239-1"/>
    </source>
</evidence>
<keyword evidence="8" id="KW-1185">Reference proteome</keyword>
<dbReference type="PIRSF" id="PIRSF000239">
    <property type="entry name" value="AHPC"/>
    <property type="match status" value="1"/>
</dbReference>
<reference evidence="8" key="1">
    <citation type="submission" date="2015-07" db="EMBL/GenBank/DDBJ databases">
        <title>Complete genome sequence and phylogenetic analysis of Limnochorda pilosa.</title>
        <authorList>
            <person name="Watanabe M."/>
            <person name="Kojima H."/>
            <person name="Fukui M."/>
        </authorList>
    </citation>
    <scope>NUCLEOTIDE SEQUENCE [LARGE SCALE GENOMIC DNA]</scope>
    <source>
        <strain evidence="8">HC45</strain>
    </source>
</reference>
<dbReference type="PANTHER" id="PTHR43110">
    <property type="entry name" value="THIOL PEROXIDASE"/>
    <property type="match status" value="1"/>
</dbReference>
<evidence type="ECO:0000313" key="7">
    <source>
        <dbReference type="EMBL" id="BAS26590.1"/>
    </source>
</evidence>
<dbReference type="STRING" id="1555112.LIP_0733"/>
<dbReference type="PANTHER" id="PTHR43110:SF1">
    <property type="entry name" value="THIOL PEROXIDASE"/>
    <property type="match status" value="1"/>
</dbReference>
<dbReference type="InterPro" id="IPR013766">
    <property type="entry name" value="Thioredoxin_domain"/>
</dbReference>
<evidence type="ECO:0000256" key="2">
    <source>
        <dbReference type="ARBA" id="ARBA00022862"/>
    </source>
</evidence>
<dbReference type="InterPro" id="IPR036249">
    <property type="entry name" value="Thioredoxin-like_sf"/>
</dbReference>
<evidence type="ECO:0000256" key="4">
    <source>
        <dbReference type="ARBA" id="ARBA00023284"/>
    </source>
</evidence>
<dbReference type="OrthoDB" id="9812811at2"/>
<gene>
    <name evidence="7" type="ORF">LIP_0733</name>
</gene>
<dbReference type="KEGG" id="lpil:LIP_0733"/>
<dbReference type="RefSeq" id="WP_068134386.1">
    <property type="nucleotide sequence ID" value="NZ_AP014924.1"/>
</dbReference>
<dbReference type="CDD" id="cd03018">
    <property type="entry name" value="PRX_AhpE_like"/>
    <property type="match status" value="1"/>
</dbReference>
<dbReference type="InterPro" id="IPR050455">
    <property type="entry name" value="Tpx_Peroxidase_subfamily"/>
</dbReference>
<dbReference type="AlphaFoldDB" id="A0A0K2SHM2"/>
<name>A0A0K2SHM2_LIMPI</name>
<keyword evidence="2" id="KW-0049">Antioxidant</keyword>
<accession>A0A0K2SHM2</accession>
<feature type="active site" description="Cysteine sulfenic acid (-SOH) intermediate; for peroxidase activity" evidence="5">
    <location>
        <position position="43"/>
    </location>
</feature>
<dbReference type="PROSITE" id="PS51352">
    <property type="entry name" value="THIOREDOXIN_2"/>
    <property type="match status" value="1"/>
</dbReference>
<dbReference type="SUPFAM" id="SSF52833">
    <property type="entry name" value="Thioredoxin-like"/>
    <property type="match status" value="1"/>
</dbReference>
<proteinExistence type="predicted"/>
<sequence>MNVGDRAPDFTLKATGPDQVSLSDYRGKNVVLLFFPLAFSPVCTEELCGVRDGLSEFKGLKADVLAISVDSPYTLKAFAQAENLPFPLLSDFNKEVAPRYGAYYEDLAGLKGVAKRAAFVVDGDGIVRYRWVSDVATRLPDMGAIKSALAALA</sequence>